<dbReference type="InterPro" id="IPR025476">
    <property type="entry name" value="Helitron_helicase-like"/>
</dbReference>
<dbReference type="Pfam" id="PF14214">
    <property type="entry name" value="Helitron_like_N"/>
    <property type="match status" value="1"/>
</dbReference>
<dbReference type="Pfam" id="PF21530">
    <property type="entry name" value="Pif1_2B_dom"/>
    <property type="match status" value="1"/>
</dbReference>
<accession>A0AAQ3UMT9</accession>
<reference evidence="5 6" key="1">
    <citation type="submission" date="2024-02" db="EMBL/GenBank/DDBJ databases">
        <title>High-quality chromosome-scale genome assembly of Pensacola bahiagrass (Paspalum notatum Flugge var. saurae).</title>
        <authorList>
            <person name="Vega J.M."/>
            <person name="Podio M."/>
            <person name="Orjuela J."/>
            <person name="Siena L.A."/>
            <person name="Pessino S.C."/>
            <person name="Combes M.C."/>
            <person name="Mariac C."/>
            <person name="Albertini E."/>
            <person name="Pupilli F."/>
            <person name="Ortiz J.P.A."/>
            <person name="Leblanc O."/>
        </authorList>
    </citation>
    <scope>NUCLEOTIDE SEQUENCE [LARGE SCALE GENOMIC DNA]</scope>
    <source>
        <strain evidence="5">R1</strain>
        <tissue evidence="5">Leaf</tissue>
    </source>
</reference>
<dbReference type="Gene3D" id="2.40.50.140">
    <property type="entry name" value="Nucleic acid-binding proteins"/>
    <property type="match status" value="1"/>
</dbReference>
<keyword evidence="1" id="KW-0472">Membrane</keyword>
<dbReference type="InterPro" id="IPR012340">
    <property type="entry name" value="NA-bd_OB-fold"/>
</dbReference>
<keyword evidence="6" id="KW-1185">Reference proteome</keyword>
<keyword evidence="1" id="KW-0812">Transmembrane</keyword>
<evidence type="ECO:0000313" key="5">
    <source>
        <dbReference type="EMBL" id="WVZ93035.1"/>
    </source>
</evidence>
<keyword evidence="1" id="KW-1133">Transmembrane helix</keyword>
<dbReference type="SUPFAM" id="SSF50249">
    <property type="entry name" value="Nucleic acid-binding proteins"/>
    <property type="match status" value="1"/>
</dbReference>
<dbReference type="AlphaFoldDB" id="A0AAQ3UMT9"/>
<evidence type="ECO:0000313" key="6">
    <source>
        <dbReference type="Proteomes" id="UP001341281"/>
    </source>
</evidence>
<feature type="domain" description="Helitron helicase-like" evidence="3">
    <location>
        <begin position="338"/>
        <end position="519"/>
    </location>
</feature>
<dbReference type="CDD" id="cd18809">
    <property type="entry name" value="SF1_C_RecD"/>
    <property type="match status" value="1"/>
</dbReference>
<dbReference type="InterPro" id="IPR003871">
    <property type="entry name" value="RFA1B/D_OB_1st"/>
</dbReference>
<name>A0AAQ3UMT9_PASNO</name>
<feature type="domain" description="DNA helicase Pif1-like 2B" evidence="4">
    <location>
        <begin position="609"/>
        <end position="655"/>
    </location>
</feature>
<dbReference type="SUPFAM" id="SSF52540">
    <property type="entry name" value="P-loop containing nucleoside triphosphate hydrolases"/>
    <property type="match status" value="1"/>
</dbReference>
<proteinExistence type="predicted"/>
<dbReference type="EMBL" id="CP144753">
    <property type="protein sequence ID" value="WVZ93035.1"/>
    <property type="molecule type" value="Genomic_DNA"/>
</dbReference>
<feature type="non-terminal residue" evidence="5">
    <location>
        <position position="963"/>
    </location>
</feature>
<evidence type="ECO:0000259" key="4">
    <source>
        <dbReference type="Pfam" id="PF21530"/>
    </source>
</evidence>
<dbReference type="InterPro" id="IPR027417">
    <property type="entry name" value="P-loop_NTPase"/>
</dbReference>
<evidence type="ECO:0008006" key="7">
    <source>
        <dbReference type="Google" id="ProtNLM"/>
    </source>
</evidence>
<dbReference type="Pfam" id="PF02721">
    <property type="entry name" value="DUF223"/>
    <property type="match status" value="1"/>
</dbReference>
<feature type="transmembrane region" description="Helical" evidence="1">
    <location>
        <begin position="907"/>
        <end position="929"/>
    </location>
</feature>
<evidence type="ECO:0000259" key="3">
    <source>
        <dbReference type="Pfam" id="PF14214"/>
    </source>
</evidence>
<evidence type="ECO:0000256" key="1">
    <source>
        <dbReference type="SAM" id="Phobius"/>
    </source>
</evidence>
<dbReference type="Proteomes" id="UP001341281">
    <property type="component" value="Chromosome 09"/>
</dbReference>
<dbReference type="PANTHER" id="PTHR45786:SF74">
    <property type="entry name" value="ATP-DEPENDENT DNA HELICASE"/>
    <property type="match status" value="1"/>
</dbReference>
<dbReference type="Gene3D" id="3.40.50.300">
    <property type="entry name" value="P-loop containing nucleotide triphosphate hydrolases"/>
    <property type="match status" value="1"/>
</dbReference>
<sequence length="963" mass="111034">MHEKHKRRCLNIDITHQYLCSSQGMVTFTTEHIQYLKETYNERSYLGLPIYNCKYCNAVFWFAERNKTESKRCKQIVYSNCCKHGEIKIPPLKQPPQFLSMLLKNKENSLSKHFMQKIRQYNSLFAFTSMGGNIDKNINKGDGPYVFRINGQIHHRIGSLLPQPNKIPKFAELYIFDTKSEIENRIRALTKDDTEGDDLDPYLIEELKRMLDTYNPLVKVFRHARDLFERHKGIDISIRIIGANKGDPIQYEMPHTEELAMLIVGEPSLENFRRDIIVSNKNKGLQRISIFHPAYMALQYPLLFPYGERGFQLGIPYHKRERRNTTKKKRNTVTVHEFYKFHVHYRPDEPNPLLCYGRLSKQAVVDARAIEDEDRLMYVAKNQHKLRAEYLQGIFDAIEKGLSEGNQIGKRVLLPSSHTGSRRYIVQNYHDGIAICRVYGPPDLFITFTCNPKWQEITLAILQGEQPNDRPDVIVRVFHMKLEQLLEDIRSGQIFGPIVAILYSIEFQKRGLPHVHILIWLEKNENEITPEMIDRWISAEIPHPREDPLAYILISEHMMHGPCGDKNENCPCMKKGSLVPGKDLEYYSADSISQCTDACNDAHILYPVEYLNTLNANNFPSHKLRLKIGIPIMLLRNLNQSLGLCNGTRLIVTNLGNNVIEAVIITGTHTGEKTYIPRINLTTRGCRWPFTLCRRQFPIKVCYSMTINKSQGQTLSSVGVYLKKPVFTHGQLYVAVSRVRNRDGLKILIENQDGTCGSNTKNIMSITPLSDLRPQGLDYAICVRVSRVWEFRGPNEENEIRHLDLVLIDREGNSIYAEVPKNAISHVKRHLQEGKIVYMTKITIERAKPGFRPVENPYMIKLNRLTEILEAHDQPAEFPKYTFSLTPFEKLPEYTKNTERFLGNINILLYADTLCFIYSSISLCFFAMFSDVIGRIIGVSNAATVSTASGDLMMRRVIKLQDL</sequence>
<gene>
    <name evidence="5" type="ORF">U9M48_039058</name>
</gene>
<dbReference type="CDD" id="cd04480">
    <property type="entry name" value="RPA1_DBD_A_like"/>
    <property type="match status" value="1"/>
</dbReference>
<feature type="domain" description="Replication protein A 70 kDa DNA-binding subunit B/D first OB fold" evidence="2">
    <location>
        <begin position="767"/>
        <end position="868"/>
    </location>
</feature>
<dbReference type="PANTHER" id="PTHR45786">
    <property type="entry name" value="DNA BINDING PROTEIN-LIKE"/>
    <property type="match status" value="1"/>
</dbReference>
<organism evidence="5 6">
    <name type="scientific">Paspalum notatum var. saurae</name>
    <dbReference type="NCBI Taxonomy" id="547442"/>
    <lineage>
        <taxon>Eukaryota</taxon>
        <taxon>Viridiplantae</taxon>
        <taxon>Streptophyta</taxon>
        <taxon>Embryophyta</taxon>
        <taxon>Tracheophyta</taxon>
        <taxon>Spermatophyta</taxon>
        <taxon>Magnoliopsida</taxon>
        <taxon>Liliopsida</taxon>
        <taxon>Poales</taxon>
        <taxon>Poaceae</taxon>
        <taxon>PACMAD clade</taxon>
        <taxon>Panicoideae</taxon>
        <taxon>Andropogonodae</taxon>
        <taxon>Paspaleae</taxon>
        <taxon>Paspalinae</taxon>
        <taxon>Paspalum</taxon>
    </lineage>
</organism>
<dbReference type="InterPro" id="IPR049163">
    <property type="entry name" value="Pif1-like_2B_dom"/>
</dbReference>
<evidence type="ECO:0000259" key="2">
    <source>
        <dbReference type="Pfam" id="PF02721"/>
    </source>
</evidence>
<protein>
    <recommendedName>
        <fullName evidence="7">ATP-dependent DNA helicase</fullName>
    </recommendedName>
</protein>